<dbReference type="GO" id="GO:0003735">
    <property type="term" value="F:structural constituent of ribosome"/>
    <property type="evidence" value="ECO:0007669"/>
    <property type="project" value="TreeGrafter"/>
</dbReference>
<dbReference type="InterPro" id="IPR012340">
    <property type="entry name" value="NA-bd_OB-fold"/>
</dbReference>
<evidence type="ECO:0000313" key="2">
    <source>
        <dbReference type="EMBL" id="EEW37505.1"/>
    </source>
</evidence>
<accession>C8NG19</accession>
<sequence length="129" mass="14686">MSKTFRIGDIVTAKVTGVQNYGVFLELDEDTQGLIHISECKHGYMDNVHAFVKVGQEVTAKVIDVDEFSNKISLSIRALEKLDVPDFPQRIKKNRKRYTPSIGFSSLAKKLPIWIEEAQEKFVKDKNKS</sequence>
<dbReference type="GO" id="GO:0003729">
    <property type="term" value="F:mRNA binding"/>
    <property type="evidence" value="ECO:0007669"/>
    <property type="project" value="TreeGrafter"/>
</dbReference>
<proteinExistence type="predicted"/>
<dbReference type="PANTHER" id="PTHR10724">
    <property type="entry name" value="30S RIBOSOMAL PROTEIN S1"/>
    <property type="match status" value="1"/>
</dbReference>
<dbReference type="PROSITE" id="PS50126">
    <property type="entry name" value="S1"/>
    <property type="match status" value="1"/>
</dbReference>
<organism evidence="2 3">
    <name type="scientific">Granulicatella adiacens ATCC 49175</name>
    <dbReference type="NCBI Taxonomy" id="638301"/>
    <lineage>
        <taxon>Bacteria</taxon>
        <taxon>Bacillati</taxon>
        <taxon>Bacillota</taxon>
        <taxon>Bacilli</taxon>
        <taxon>Lactobacillales</taxon>
        <taxon>Carnobacteriaceae</taxon>
        <taxon>Granulicatella</taxon>
    </lineage>
</organism>
<dbReference type="GO" id="GO:0006412">
    <property type="term" value="P:translation"/>
    <property type="evidence" value="ECO:0007669"/>
    <property type="project" value="TreeGrafter"/>
</dbReference>
<protein>
    <submittedName>
        <fullName evidence="2">S1 RNA binding domain protein</fullName>
    </submittedName>
</protein>
<dbReference type="EMBL" id="ACKZ01000016">
    <property type="protein sequence ID" value="EEW37505.1"/>
    <property type="molecule type" value="Genomic_DNA"/>
</dbReference>
<dbReference type="Gene3D" id="2.40.50.140">
    <property type="entry name" value="Nucleic acid-binding proteins"/>
    <property type="match status" value="1"/>
</dbReference>
<evidence type="ECO:0000313" key="3">
    <source>
        <dbReference type="Proteomes" id="UP000005926"/>
    </source>
</evidence>
<dbReference type="SMART" id="SM00316">
    <property type="entry name" value="S1"/>
    <property type="match status" value="1"/>
</dbReference>
<dbReference type="GeneID" id="78412800"/>
<dbReference type="InterPro" id="IPR003029">
    <property type="entry name" value="S1_domain"/>
</dbReference>
<evidence type="ECO:0000259" key="1">
    <source>
        <dbReference type="PROSITE" id="PS50126"/>
    </source>
</evidence>
<dbReference type="NCBIfam" id="NF040579">
    <property type="entry name" value="S1_dom_CvfD"/>
    <property type="match status" value="1"/>
</dbReference>
<dbReference type="STRING" id="638301.HMPREF0444_0864"/>
<dbReference type="InterPro" id="IPR050437">
    <property type="entry name" value="Ribos_protein_bS1-like"/>
</dbReference>
<keyword evidence="3" id="KW-1185">Reference proteome</keyword>
<dbReference type="RefSeq" id="WP_005606843.1">
    <property type="nucleotide sequence ID" value="NZ_CP102283.1"/>
</dbReference>
<dbReference type="eggNOG" id="COG1098">
    <property type="taxonomic scope" value="Bacteria"/>
</dbReference>
<dbReference type="AlphaFoldDB" id="C8NG19"/>
<feature type="domain" description="S1 motif" evidence="1">
    <location>
        <begin position="8"/>
        <end position="77"/>
    </location>
</feature>
<reference evidence="2 3" key="1">
    <citation type="submission" date="2009-08" db="EMBL/GenBank/DDBJ databases">
        <authorList>
            <person name="Muzny D."/>
            <person name="Qin X."/>
            <person name="Deng J."/>
            <person name="Jiang H."/>
            <person name="Liu Y."/>
            <person name="Qu J."/>
            <person name="Song X.-Z."/>
            <person name="Zhang L."/>
            <person name="Thornton R."/>
            <person name="Coyle M."/>
            <person name="Francisco L."/>
            <person name="Jackson L."/>
            <person name="Javaid M."/>
            <person name="Korchina V."/>
            <person name="Kovar C."/>
            <person name="Mata R."/>
            <person name="Mathew T."/>
            <person name="Ngo R."/>
            <person name="Nguyen L."/>
            <person name="Nguyen N."/>
            <person name="Okwuonu G."/>
            <person name="Ongeri F."/>
            <person name="Pham C."/>
            <person name="Simmons D."/>
            <person name="Wilczek-Boney K."/>
            <person name="Hale W."/>
            <person name="Jakkamsetti A."/>
            <person name="Pham P."/>
            <person name="Ruth R."/>
            <person name="San Lucas F."/>
            <person name="Warren J."/>
            <person name="Zhang J."/>
            <person name="Zhao Z."/>
            <person name="Zhou C."/>
            <person name="Zhu D."/>
            <person name="Lee S."/>
            <person name="Bess C."/>
            <person name="Blankenburg K."/>
            <person name="Forbes L."/>
            <person name="Fu Q."/>
            <person name="Gubbala S."/>
            <person name="Hirani K."/>
            <person name="Jayaseelan J.C."/>
            <person name="Lara F."/>
            <person name="Munidasa M."/>
            <person name="Palculict T."/>
            <person name="Patil S."/>
            <person name="Pu L.-L."/>
            <person name="Saada N."/>
            <person name="Tang L."/>
            <person name="Weissenberger G."/>
            <person name="Zhu Y."/>
            <person name="Hemphill L."/>
            <person name="Shang Y."/>
            <person name="Youmans B."/>
            <person name="Ayvaz T."/>
            <person name="Ross M."/>
            <person name="Santibanez J."/>
            <person name="Aqrawi P."/>
            <person name="Gross S."/>
            <person name="Joshi V."/>
            <person name="Fowler G."/>
            <person name="Nazareth L."/>
            <person name="Reid J."/>
            <person name="Worley K."/>
            <person name="Petrosino J."/>
            <person name="Highlander S."/>
            <person name="Gibbs R."/>
        </authorList>
    </citation>
    <scope>NUCLEOTIDE SEQUENCE [LARGE SCALE GENOMIC DNA]</scope>
    <source>
        <strain evidence="2 3">ATCC 49175</strain>
    </source>
</reference>
<dbReference type="Proteomes" id="UP000005926">
    <property type="component" value="Unassembled WGS sequence"/>
</dbReference>
<gene>
    <name evidence="2" type="primary">yugI</name>
    <name evidence="2" type="ORF">HMPREF0444_0864</name>
</gene>
<dbReference type="Pfam" id="PF00575">
    <property type="entry name" value="S1"/>
    <property type="match status" value="1"/>
</dbReference>
<name>C8NG19_9LACT</name>
<dbReference type="HOGENOM" id="CLU_128762_1_0_9"/>
<dbReference type="SUPFAM" id="SSF50249">
    <property type="entry name" value="Nucleic acid-binding proteins"/>
    <property type="match status" value="1"/>
</dbReference>
<comment type="caution">
    <text evidence="2">The sequence shown here is derived from an EMBL/GenBank/DDBJ whole genome shotgun (WGS) entry which is preliminary data.</text>
</comment>